<name>W4LRC8_9BACT</name>
<feature type="non-terminal residue" evidence="1">
    <location>
        <position position="1"/>
    </location>
</feature>
<comment type="caution">
    <text evidence="1">The sequence shown here is derived from an EMBL/GenBank/DDBJ whole genome shotgun (WGS) entry which is preliminary data.</text>
</comment>
<proteinExistence type="predicted"/>
<keyword evidence="2" id="KW-1185">Reference proteome</keyword>
<dbReference type="HOGENOM" id="CLU_1622414_0_0_7"/>
<dbReference type="Proteomes" id="UP000019140">
    <property type="component" value="Unassembled WGS sequence"/>
</dbReference>
<organism evidence="1 2">
    <name type="scientific">Candidatus Entotheonella gemina</name>
    <dbReference type="NCBI Taxonomy" id="1429439"/>
    <lineage>
        <taxon>Bacteria</taxon>
        <taxon>Pseudomonadati</taxon>
        <taxon>Nitrospinota/Tectimicrobiota group</taxon>
        <taxon>Candidatus Tectimicrobiota</taxon>
        <taxon>Candidatus Entotheonellia</taxon>
        <taxon>Candidatus Entotheonellales</taxon>
        <taxon>Candidatus Entotheonellaceae</taxon>
        <taxon>Candidatus Entotheonella</taxon>
    </lineage>
</organism>
<sequence>TGMVTYRNPETGQLVKAQFTDSWMFEKQGLRLFMDGMGPGYAFEVNSLNASLQVFIGDAAAEAVGDAETALEKATASRGLLAVQYNEPDLYRYTDENQDMVQAFRTGNDGMLSWHYGLEITKLVMTAYMAAERRQTIDLTDPAVQQELQTYVPLIQQGRGAEVL</sequence>
<gene>
    <name evidence="1" type="ORF">ETSY2_38720</name>
</gene>
<dbReference type="EMBL" id="AZHX01001710">
    <property type="protein sequence ID" value="ETX00619.1"/>
    <property type="molecule type" value="Genomic_DNA"/>
</dbReference>
<evidence type="ECO:0000313" key="2">
    <source>
        <dbReference type="Proteomes" id="UP000019140"/>
    </source>
</evidence>
<evidence type="ECO:0000313" key="1">
    <source>
        <dbReference type="EMBL" id="ETX00619.1"/>
    </source>
</evidence>
<accession>W4LRC8</accession>
<dbReference type="AlphaFoldDB" id="W4LRC8"/>
<dbReference type="Gene3D" id="3.30.360.10">
    <property type="entry name" value="Dihydrodipicolinate Reductase, domain 2"/>
    <property type="match status" value="1"/>
</dbReference>
<protein>
    <submittedName>
        <fullName evidence="1">Uncharacterized protein</fullName>
    </submittedName>
</protein>
<reference evidence="1 2" key="1">
    <citation type="journal article" date="2014" name="Nature">
        <title>An environmental bacterial taxon with a large and distinct metabolic repertoire.</title>
        <authorList>
            <person name="Wilson M.C."/>
            <person name="Mori T."/>
            <person name="Ruckert C."/>
            <person name="Uria A.R."/>
            <person name="Helf M.J."/>
            <person name="Takada K."/>
            <person name="Gernert C."/>
            <person name="Steffens U.A."/>
            <person name="Heycke N."/>
            <person name="Schmitt S."/>
            <person name="Rinke C."/>
            <person name="Helfrich E.J."/>
            <person name="Brachmann A.O."/>
            <person name="Gurgui C."/>
            <person name="Wakimoto T."/>
            <person name="Kracht M."/>
            <person name="Crusemann M."/>
            <person name="Hentschel U."/>
            <person name="Abe I."/>
            <person name="Matsunaga S."/>
            <person name="Kalinowski J."/>
            <person name="Takeyama H."/>
            <person name="Piel J."/>
        </authorList>
    </citation>
    <scope>NUCLEOTIDE SEQUENCE [LARGE SCALE GENOMIC DNA]</scope>
    <source>
        <strain evidence="2">TSY2</strain>
    </source>
</reference>